<evidence type="ECO:0000256" key="1">
    <source>
        <dbReference type="PROSITE-ProRule" id="PRU00339"/>
    </source>
</evidence>
<feature type="repeat" description="TPR" evidence="1">
    <location>
        <begin position="454"/>
        <end position="487"/>
    </location>
</feature>
<dbReference type="PROSITE" id="PS50005">
    <property type="entry name" value="TPR"/>
    <property type="match status" value="2"/>
</dbReference>
<accession>A0A7I8VLL1</accession>
<dbReference type="PANTHER" id="PTHR23082">
    <property type="entry name" value="TRANSCRIPTION INITIATION FACTOR IIIC TFIIIC , POLYPEPTIDE 3-RELATED"/>
    <property type="match status" value="1"/>
</dbReference>
<dbReference type="InterPro" id="IPR019734">
    <property type="entry name" value="TPR_rpt"/>
</dbReference>
<keyword evidence="4" id="KW-1185">Reference proteome</keyword>
<dbReference type="Gene3D" id="1.25.40.10">
    <property type="entry name" value="Tetratricopeptide repeat domain"/>
    <property type="match status" value="3"/>
</dbReference>
<dbReference type="GO" id="GO:0000127">
    <property type="term" value="C:transcription factor TFIIIC complex"/>
    <property type="evidence" value="ECO:0007669"/>
    <property type="project" value="TreeGrafter"/>
</dbReference>
<dbReference type="EMBL" id="CAJFCJ010000007">
    <property type="protein sequence ID" value="CAD5117133.1"/>
    <property type="molecule type" value="Genomic_DNA"/>
</dbReference>
<keyword evidence="1" id="KW-0802">TPR repeat</keyword>
<evidence type="ECO:0000313" key="3">
    <source>
        <dbReference type="EMBL" id="CAD5117133.1"/>
    </source>
</evidence>
<dbReference type="GO" id="GO:0006383">
    <property type="term" value="P:transcription by RNA polymerase III"/>
    <property type="evidence" value="ECO:0007669"/>
    <property type="project" value="InterPro"/>
</dbReference>
<dbReference type="OrthoDB" id="151490at2759"/>
<dbReference type="InterPro" id="IPR011990">
    <property type="entry name" value="TPR-like_helical_dom_sf"/>
</dbReference>
<reference evidence="3 4" key="1">
    <citation type="submission" date="2020-08" db="EMBL/GenBank/DDBJ databases">
        <authorList>
            <person name="Hejnol A."/>
        </authorList>
    </citation>
    <scope>NUCLEOTIDE SEQUENCE [LARGE SCALE GENOMIC DNA]</scope>
</reference>
<feature type="compositionally biased region" description="Basic and acidic residues" evidence="2">
    <location>
        <begin position="1"/>
        <end position="11"/>
    </location>
</feature>
<dbReference type="SUPFAM" id="SSF48452">
    <property type="entry name" value="TPR-like"/>
    <property type="match status" value="2"/>
</dbReference>
<dbReference type="Proteomes" id="UP000549394">
    <property type="component" value="Unassembled WGS sequence"/>
</dbReference>
<feature type="region of interest" description="Disordered" evidence="2">
    <location>
        <begin position="1"/>
        <end position="28"/>
    </location>
</feature>
<dbReference type="PANTHER" id="PTHR23082:SF0">
    <property type="entry name" value="GENERAL TRANSCRIPTION FACTOR 3C POLYPEPTIDE 3"/>
    <property type="match status" value="1"/>
</dbReference>
<feature type="repeat" description="TPR" evidence="1">
    <location>
        <begin position="226"/>
        <end position="259"/>
    </location>
</feature>
<dbReference type="Pfam" id="PF13181">
    <property type="entry name" value="TPR_8"/>
    <property type="match status" value="1"/>
</dbReference>
<feature type="compositionally biased region" description="Basic and acidic residues" evidence="2">
    <location>
        <begin position="108"/>
        <end position="125"/>
    </location>
</feature>
<evidence type="ECO:0000256" key="2">
    <source>
        <dbReference type="SAM" id="MobiDB-lite"/>
    </source>
</evidence>
<dbReference type="InterPro" id="IPR039340">
    <property type="entry name" value="Tfc4/TFIIIC-102/Sfc4"/>
</dbReference>
<dbReference type="SMART" id="SM00028">
    <property type="entry name" value="TPR"/>
    <property type="match status" value="5"/>
</dbReference>
<sequence>MSGNNDEKEKLFQSLQSQFSEDDEGNHETSLIRQIYLSGSKATTDDESALIAELLGEECPSTSAQSREDTEIGRNTKIQGVDENILQQYLMGKISFEEFNDYLHPAKLDSSDDEAKSELADEPASKRKKLDKKKSEKVQTPIKRFGRLERSKLPPALQGLMGQANLKCASNQYDEAIKICTEIIKQEPTANEPYGTLQYIYEEKGDLEKCLQCGLINAVLTPFKEPEEWQKLGRMGLKLENTSQALFCFRKAAALDKDNMELNWFLASLLLENGQYYQAALTLSTMLKHVKDDDEKWNVYIALLEAYLKTEKLENAMKTFRAAFAEFPSKVTEKDMNQALEICLRKQNFNLGIEIISNFKGVDIKKDENTSEIIAINIPDEIPIEIRAKVLVCLLQNTAKPSRAIEEIVEPILSRPYGHETEKMQIIDALITSGFYEKAAKILKHLLDHIKTESTLWSKYGRCLQATSKANEALDAYEKSLKLKSDADVLLTMSALYNQLGRHKEALKCLEHDQEDARILLQRGLMLYAQEKYTNFVELADKLFYSKFEVCYKKRKFLNEVHCQRGAKHRLEVIRNIFNSIEKDSLRRTLEYFKHIPVENMYDLYTKMCQAYLKLKDNKGLLRISQLGILYPPFVTDRSKAEQVDLILVMTCLKTKTTDLIFRILREYCTTMPQLPQVWNFYGQLCMYDLDGRHARFLSRLQAKSPDSKPLKMLLGHYSLTKSNYRDALKEFMEVYISDKDNAFVCLCIGVALTNLMSVRTEKKKNWLVGQAAAFFSKYKEKRKFDQESYYNLGRAMHQMGLLHLAVEMYEKALACPSVESEDFNLKKETAYNLSRIYLDSGSKNLARMVLSNYCVIR</sequence>
<feature type="region of interest" description="Disordered" evidence="2">
    <location>
        <begin position="108"/>
        <end position="139"/>
    </location>
</feature>
<name>A0A7I8VLL1_9ANNE</name>
<proteinExistence type="predicted"/>
<gene>
    <name evidence="3" type="ORF">DGYR_LOCUS5691</name>
</gene>
<dbReference type="AlphaFoldDB" id="A0A7I8VLL1"/>
<organism evidence="3 4">
    <name type="scientific">Dimorphilus gyrociliatus</name>
    <dbReference type="NCBI Taxonomy" id="2664684"/>
    <lineage>
        <taxon>Eukaryota</taxon>
        <taxon>Metazoa</taxon>
        <taxon>Spiralia</taxon>
        <taxon>Lophotrochozoa</taxon>
        <taxon>Annelida</taxon>
        <taxon>Polychaeta</taxon>
        <taxon>Polychaeta incertae sedis</taxon>
        <taxon>Dinophilidae</taxon>
        <taxon>Dimorphilus</taxon>
    </lineage>
</organism>
<evidence type="ECO:0000313" key="4">
    <source>
        <dbReference type="Proteomes" id="UP000549394"/>
    </source>
</evidence>
<comment type="caution">
    <text evidence="3">The sequence shown here is derived from an EMBL/GenBank/DDBJ whole genome shotgun (WGS) entry which is preliminary data.</text>
</comment>
<protein>
    <submittedName>
        <fullName evidence="3">DgyrCDS5941</fullName>
    </submittedName>
</protein>